<dbReference type="EMBL" id="GGEC01017135">
    <property type="protein sequence ID" value="MBW97618.1"/>
    <property type="molecule type" value="Transcribed_RNA"/>
</dbReference>
<proteinExistence type="predicted"/>
<sequence>MLRNSFEDYRLHHEDQNSCNWNLFDASYLEPLCCHLFLIAIRSISWSFQIF</sequence>
<dbReference type="AlphaFoldDB" id="A0A2P2JVW8"/>
<name>A0A2P2JVW8_RHIMU</name>
<evidence type="ECO:0000313" key="1">
    <source>
        <dbReference type="EMBL" id="MBW97618.1"/>
    </source>
</evidence>
<organism evidence="1">
    <name type="scientific">Rhizophora mucronata</name>
    <name type="common">Asiatic mangrove</name>
    <dbReference type="NCBI Taxonomy" id="61149"/>
    <lineage>
        <taxon>Eukaryota</taxon>
        <taxon>Viridiplantae</taxon>
        <taxon>Streptophyta</taxon>
        <taxon>Embryophyta</taxon>
        <taxon>Tracheophyta</taxon>
        <taxon>Spermatophyta</taxon>
        <taxon>Magnoliopsida</taxon>
        <taxon>eudicotyledons</taxon>
        <taxon>Gunneridae</taxon>
        <taxon>Pentapetalae</taxon>
        <taxon>rosids</taxon>
        <taxon>fabids</taxon>
        <taxon>Malpighiales</taxon>
        <taxon>Rhizophoraceae</taxon>
        <taxon>Rhizophora</taxon>
    </lineage>
</organism>
<accession>A0A2P2JVW8</accession>
<reference evidence="1" key="1">
    <citation type="submission" date="2018-02" db="EMBL/GenBank/DDBJ databases">
        <title>Rhizophora mucronata_Transcriptome.</title>
        <authorList>
            <person name="Meera S.P."/>
            <person name="Sreeshan A."/>
            <person name="Augustine A."/>
        </authorList>
    </citation>
    <scope>NUCLEOTIDE SEQUENCE</scope>
    <source>
        <tissue evidence="1">Leaf</tissue>
    </source>
</reference>
<protein>
    <submittedName>
        <fullName evidence="1">Uncharacterized protein MANES_07G107700</fullName>
    </submittedName>
</protein>